<reference evidence="1" key="1">
    <citation type="submission" date="2014-06" db="EMBL/GenBank/DDBJ databases">
        <authorList>
            <person name="Berube P.M."/>
        </authorList>
    </citation>
    <scope>NUCLEOTIDE SEQUENCE</scope>
    <source>
        <strain evidence="1">P0902-H212</strain>
    </source>
</reference>
<sequence length="37" mass="4634">MILQDQFNFFKPPEKYKKFIFLFRSLNEHIKDNSKQN</sequence>
<accession>A0A0D5A1K4</accession>
<gene>
    <name evidence="1" type="ORF">FA02_0133</name>
</gene>
<dbReference type="EMBL" id="KJ947870">
    <property type="protein sequence ID" value="AJW30402.1"/>
    <property type="molecule type" value="Genomic_DNA"/>
</dbReference>
<name>A0A0D5A1K4_PROMR</name>
<evidence type="ECO:0000313" key="1">
    <source>
        <dbReference type="EMBL" id="AJW30402.1"/>
    </source>
</evidence>
<dbReference type="AlphaFoldDB" id="A0A0D5A1K4"/>
<organism evidence="1">
    <name type="scientific">Prochlorococcus marinus str. P0902-H212</name>
    <dbReference type="NCBI Taxonomy" id="1620696"/>
    <lineage>
        <taxon>Bacteria</taxon>
        <taxon>Bacillati</taxon>
        <taxon>Cyanobacteriota</taxon>
        <taxon>Cyanophyceae</taxon>
        <taxon>Synechococcales</taxon>
        <taxon>Prochlorococcaceae</taxon>
        <taxon>Prochlorococcus</taxon>
    </lineage>
</organism>
<protein>
    <submittedName>
        <fullName evidence="1">Uncharacterized protein</fullName>
    </submittedName>
</protein>
<proteinExistence type="predicted"/>